<accession>A0A9P5CST8</accession>
<feature type="compositionally biased region" description="Basic and acidic residues" evidence="1">
    <location>
        <begin position="199"/>
        <end position="208"/>
    </location>
</feature>
<feature type="region of interest" description="Disordered" evidence="1">
    <location>
        <begin position="196"/>
        <end position="297"/>
    </location>
</feature>
<dbReference type="EMBL" id="MU032344">
    <property type="protein sequence ID" value="KAF3769939.1"/>
    <property type="molecule type" value="Genomic_DNA"/>
</dbReference>
<feature type="region of interest" description="Disordered" evidence="1">
    <location>
        <begin position="1"/>
        <end position="63"/>
    </location>
</feature>
<comment type="caution">
    <text evidence="2">The sequence shown here is derived from an EMBL/GenBank/DDBJ whole genome shotgun (WGS) entry which is preliminary data.</text>
</comment>
<feature type="compositionally biased region" description="Polar residues" evidence="1">
    <location>
        <begin position="225"/>
        <end position="237"/>
    </location>
</feature>
<sequence length="297" mass="32656">MYERSKSGIYSNEQTLSRVPSKQTPTSLPQLNTNVAYSNIHPFSASSGDTNSTRSAQSPQDLATRNAAPFSQQPSMVLPPLQTAFSPASQINNPFALPTDVTSDVNSAAQYGAGTMQTMDTVTSDRSRMPDPIYNQSELARQASTAYDPTRRAVYRASELSSISSGFGDGDIIVPPPPAALQQGLAPRPVSFAKSVVNRSEEENRGQRDTVYTTTSEDMPPRYRSVNSWVNQQTGRIQRQKQSEDDEDVPPVPSLPAEERYTMMMDDEEPRRYEDIMSPQPPVPALPTKSEAEQQSS</sequence>
<keyword evidence="3" id="KW-1185">Reference proteome</keyword>
<feature type="compositionally biased region" description="Polar residues" evidence="1">
    <location>
        <begin position="8"/>
        <end position="37"/>
    </location>
</feature>
<evidence type="ECO:0000256" key="1">
    <source>
        <dbReference type="SAM" id="MobiDB-lite"/>
    </source>
</evidence>
<dbReference type="Proteomes" id="UP000803844">
    <property type="component" value="Unassembled WGS sequence"/>
</dbReference>
<name>A0A9P5CST8_CRYP1</name>
<organism evidence="2 3">
    <name type="scientific">Cryphonectria parasitica (strain ATCC 38755 / EP155)</name>
    <dbReference type="NCBI Taxonomy" id="660469"/>
    <lineage>
        <taxon>Eukaryota</taxon>
        <taxon>Fungi</taxon>
        <taxon>Dikarya</taxon>
        <taxon>Ascomycota</taxon>
        <taxon>Pezizomycotina</taxon>
        <taxon>Sordariomycetes</taxon>
        <taxon>Sordariomycetidae</taxon>
        <taxon>Diaporthales</taxon>
        <taxon>Cryphonectriaceae</taxon>
        <taxon>Cryphonectria-Endothia species complex</taxon>
        <taxon>Cryphonectria</taxon>
    </lineage>
</organism>
<dbReference type="GeneID" id="63837105"/>
<evidence type="ECO:0000313" key="2">
    <source>
        <dbReference type="EMBL" id="KAF3769939.1"/>
    </source>
</evidence>
<gene>
    <name evidence="2" type="ORF">M406DRAFT_325420</name>
</gene>
<reference evidence="2" key="1">
    <citation type="journal article" date="2020" name="Phytopathology">
        <title>Genome sequence of the chestnut blight fungus Cryphonectria parasitica EP155: A fundamental resource for an archetypical invasive plant pathogen.</title>
        <authorList>
            <person name="Crouch J.A."/>
            <person name="Dawe A."/>
            <person name="Aerts A."/>
            <person name="Barry K."/>
            <person name="Churchill A.C.L."/>
            <person name="Grimwood J."/>
            <person name="Hillman B."/>
            <person name="Milgroom M.G."/>
            <person name="Pangilinan J."/>
            <person name="Smith M."/>
            <person name="Salamov A."/>
            <person name="Schmutz J."/>
            <person name="Yadav J."/>
            <person name="Grigoriev I.V."/>
            <person name="Nuss D."/>
        </authorList>
    </citation>
    <scope>NUCLEOTIDE SEQUENCE</scope>
    <source>
        <strain evidence="2">EP155</strain>
    </source>
</reference>
<dbReference type="AlphaFoldDB" id="A0A9P5CST8"/>
<protein>
    <submittedName>
        <fullName evidence="2">Uncharacterized protein</fullName>
    </submittedName>
</protein>
<proteinExistence type="predicted"/>
<feature type="compositionally biased region" description="Polar residues" evidence="1">
    <location>
        <begin position="44"/>
        <end position="63"/>
    </location>
</feature>
<dbReference type="OrthoDB" id="5411141at2759"/>
<evidence type="ECO:0000313" key="3">
    <source>
        <dbReference type="Proteomes" id="UP000803844"/>
    </source>
</evidence>
<dbReference type="RefSeq" id="XP_040780900.1">
    <property type="nucleotide sequence ID" value="XM_040919976.1"/>
</dbReference>